<sequence length="140" mass="14912">MVAGGETHSGACLCGAVTYSVAGPLAPVVGCHCRMCRQQTGHFLASTSVERENVAISGSEHLRWYASSETARRGFCGTCGSVLFWESIASSRIAIAMGGFDLPTGVEWDKHIFVADKGDYYEMNDGVPAHAKRRSTPPVG</sequence>
<dbReference type="EMBL" id="JBHSML010000013">
    <property type="protein sequence ID" value="MFC5518021.1"/>
    <property type="molecule type" value="Genomic_DNA"/>
</dbReference>
<evidence type="ECO:0000259" key="5">
    <source>
        <dbReference type="PROSITE" id="PS51891"/>
    </source>
</evidence>
<name>A0ABW0Q0A6_9HYPH</name>
<evidence type="ECO:0000256" key="4">
    <source>
        <dbReference type="ARBA" id="ARBA00023239"/>
    </source>
</evidence>
<feature type="domain" description="CENP-V/GFA" evidence="5">
    <location>
        <begin position="8"/>
        <end position="109"/>
    </location>
</feature>
<accession>A0ABW0Q0A6</accession>
<dbReference type="InterPro" id="IPR006913">
    <property type="entry name" value="CENP-V/GFA"/>
</dbReference>
<organism evidence="6 7">
    <name type="scientific">Kaistia terrae</name>
    <dbReference type="NCBI Taxonomy" id="537017"/>
    <lineage>
        <taxon>Bacteria</taxon>
        <taxon>Pseudomonadati</taxon>
        <taxon>Pseudomonadota</taxon>
        <taxon>Alphaproteobacteria</taxon>
        <taxon>Hyphomicrobiales</taxon>
        <taxon>Kaistiaceae</taxon>
        <taxon>Kaistia</taxon>
    </lineage>
</organism>
<evidence type="ECO:0000313" key="6">
    <source>
        <dbReference type="EMBL" id="MFC5518021.1"/>
    </source>
</evidence>
<dbReference type="PANTHER" id="PTHR33337:SF40">
    <property type="entry name" value="CENP-V_GFA DOMAIN-CONTAINING PROTEIN-RELATED"/>
    <property type="match status" value="1"/>
</dbReference>
<dbReference type="InterPro" id="IPR011057">
    <property type="entry name" value="Mss4-like_sf"/>
</dbReference>
<dbReference type="Gene3D" id="3.90.1590.10">
    <property type="entry name" value="glutathione-dependent formaldehyde- activating enzyme (gfa)"/>
    <property type="match status" value="1"/>
</dbReference>
<dbReference type="PROSITE" id="PS51891">
    <property type="entry name" value="CENP_V_GFA"/>
    <property type="match status" value="1"/>
</dbReference>
<reference evidence="7" key="1">
    <citation type="journal article" date="2019" name="Int. J. Syst. Evol. Microbiol.">
        <title>The Global Catalogue of Microorganisms (GCM) 10K type strain sequencing project: providing services to taxonomists for standard genome sequencing and annotation.</title>
        <authorList>
            <consortium name="The Broad Institute Genomics Platform"/>
            <consortium name="The Broad Institute Genome Sequencing Center for Infectious Disease"/>
            <person name="Wu L."/>
            <person name="Ma J."/>
        </authorList>
    </citation>
    <scope>NUCLEOTIDE SEQUENCE [LARGE SCALE GENOMIC DNA]</scope>
    <source>
        <strain evidence="7">KACC 12633</strain>
    </source>
</reference>
<evidence type="ECO:0000256" key="3">
    <source>
        <dbReference type="ARBA" id="ARBA00022833"/>
    </source>
</evidence>
<keyword evidence="4" id="KW-0456">Lyase</keyword>
<evidence type="ECO:0000256" key="1">
    <source>
        <dbReference type="ARBA" id="ARBA00005495"/>
    </source>
</evidence>
<dbReference type="SUPFAM" id="SSF51316">
    <property type="entry name" value="Mss4-like"/>
    <property type="match status" value="1"/>
</dbReference>
<protein>
    <submittedName>
        <fullName evidence="6">GFA family protein</fullName>
    </submittedName>
</protein>
<dbReference type="RefSeq" id="WP_266343802.1">
    <property type="nucleotide sequence ID" value="NZ_JAPKNH010000003.1"/>
</dbReference>
<keyword evidence="7" id="KW-1185">Reference proteome</keyword>
<dbReference type="PANTHER" id="PTHR33337">
    <property type="entry name" value="GFA DOMAIN-CONTAINING PROTEIN"/>
    <property type="match status" value="1"/>
</dbReference>
<evidence type="ECO:0000313" key="7">
    <source>
        <dbReference type="Proteomes" id="UP001596150"/>
    </source>
</evidence>
<dbReference type="Proteomes" id="UP001596150">
    <property type="component" value="Unassembled WGS sequence"/>
</dbReference>
<proteinExistence type="inferred from homology"/>
<dbReference type="Pfam" id="PF04828">
    <property type="entry name" value="GFA"/>
    <property type="match status" value="1"/>
</dbReference>
<keyword evidence="2" id="KW-0479">Metal-binding</keyword>
<keyword evidence="3" id="KW-0862">Zinc</keyword>
<comment type="similarity">
    <text evidence="1">Belongs to the Gfa family.</text>
</comment>
<comment type="caution">
    <text evidence="6">The sequence shown here is derived from an EMBL/GenBank/DDBJ whole genome shotgun (WGS) entry which is preliminary data.</text>
</comment>
<evidence type="ECO:0000256" key="2">
    <source>
        <dbReference type="ARBA" id="ARBA00022723"/>
    </source>
</evidence>
<gene>
    <name evidence="6" type="ORF">ACFPP9_19735</name>
</gene>